<evidence type="ECO:0000313" key="6">
    <source>
        <dbReference type="Proteomes" id="UP000271708"/>
    </source>
</evidence>
<dbReference type="GO" id="GO:0030313">
    <property type="term" value="C:cell envelope"/>
    <property type="evidence" value="ECO:0007669"/>
    <property type="project" value="UniProtKB-SubCell"/>
</dbReference>
<dbReference type="EMBL" id="CP044548">
    <property type="protein sequence ID" value="QGX08505.1"/>
    <property type="molecule type" value="Genomic_DNA"/>
</dbReference>
<dbReference type="InterPro" id="IPR029046">
    <property type="entry name" value="LolA/LolB/LppX"/>
</dbReference>
<evidence type="ECO:0000256" key="1">
    <source>
        <dbReference type="ARBA" id="ARBA00004196"/>
    </source>
</evidence>
<dbReference type="Proteomes" id="UP000271708">
    <property type="component" value="Chromosome"/>
</dbReference>
<name>A0A650GEX3_9MICO</name>
<protein>
    <submittedName>
        <fullName evidence="5">LppX_LprAFG lipoprotein</fullName>
    </submittedName>
</protein>
<proteinExistence type="inferred from homology"/>
<dbReference type="AlphaFoldDB" id="A0A650GEX3"/>
<feature type="region of interest" description="Disordered" evidence="4">
    <location>
        <begin position="29"/>
        <end position="111"/>
    </location>
</feature>
<dbReference type="Pfam" id="PF07161">
    <property type="entry name" value="LppX_LprAFG"/>
    <property type="match status" value="1"/>
</dbReference>
<keyword evidence="5" id="KW-0449">Lipoprotein</keyword>
<feature type="compositionally biased region" description="Low complexity" evidence="4">
    <location>
        <begin position="56"/>
        <end position="104"/>
    </location>
</feature>
<dbReference type="KEGG" id="jme:EEW87_16790"/>
<dbReference type="InterPro" id="IPR009830">
    <property type="entry name" value="LppX/LprAFG"/>
</dbReference>
<evidence type="ECO:0000256" key="3">
    <source>
        <dbReference type="ARBA" id="ARBA00022475"/>
    </source>
</evidence>
<dbReference type="SUPFAM" id="SSF89392">
    <property type="entry name" value="Prokaryotic lipoproteins and lipoprotein localization factors"/>
    <property type="match status" value="1"/>
</dbReference>
<evidence type="ECO:0000256" key="4">
    <source>
        <dbReference type="SAM" id="MobiDB-lite"/>
    </source>
</evidence>
<evidence type="ECO:0000313" key="5">
    <source>
        <dbReference type="EMBL" id="QGX08505.1"/>
    </source>
</evidence>
<keyword evidence="3" id="KW-0472">Membrane</keyword>
<dbReference type="GeneID" id="59162109"/>
<comment type="similarity">
    <text evidence="2">Belongs to the LppX/LprAFG lipoprotein family.</text>
</comment>
<gene>
    <name evidence="5" type="ORF">EEW87_16790</name>
</gene>
<comment type="subcellular location">
    <subcellularLocation>
        <location evidence="1">Cell envelope</location>
    </subcellularLocation>
</comment>
<evidence type="ECO:0000256" key="2">
    <source>
        <dbReference type="ARBA" id="ARBA00009194"/>
    </source>
</evidence>
<organism evidence="5 6">
    <name type="scientific">Janibacter melonis</name>
    <dbReference type="NCBI Taxonomy" id="262209"/>
    <lineage>
        <taxon>Bacteria</taxon>
        <taxon>Bacillati</taxon>
        <taxon>Actinomycetota</taxon>
        <taxon>Actinomycetes</taxon>
        <taxon>Micrococcales</taxon>
        <taxon>Intrasporangiaceae</taxon>
        <taxon>Janibacter</taxon>
    </lineage>
</organism>
<dbReference type="RefSeq" id="WP_123093707.1">
    <property type="nucleotide sequence ID" value="NZ_CP044548.2"/>
</dbReference>
<dbReference type="PROSITE" id="PS51257">
    <property type="entry name" value="PROKAR_LIPOPROTEIN"/>
    <property type="match status" value="1"/>
</dbReference>
<keyword evidence="3" id="KW-1003">Cell membrane</keyword>
<sequence length="307" mass="32500">MTREHAHRHRRAARRALPALAGSAVLGLLGGCALPTDPAPTAGDSSTPTDPVPWETSTGSGSTSSGGSSSGTSSPSSRTSTKGATPTSRSGTGTSTFPSPSSTGESVDRDDFVERVRRGLRDSPSAEVQAEVELGGTTVEATGAQDLDADALEMTVSADTLTFDYRAVDDRYFLAQPPRWVEIDPDSADSTVRATLDQIQLLSLQRQLDGFLGGVTSVGEQGSEDVDGEETTRYTTVVDTERARDAVGGDPLPTTSDQLLYDVWLDEDDLIRKLVVDLDGTTVTLRADRWGEPVDIQTPDASEIVQQ</sequence>
<reference evidence="5 6" key="1">
    <citation type="submission" date="2019-09" db="EMBL/GenBank/DDBJ databases">
        <title>Complete Genome Sequence of Janibacter melonis M714 with both human health impact and industrial applications.</title>
        <authorList>
            <person name="Jin M."/>
            <person name="Zhao Q.R."/>
        </authorList>
    </citation>
    <scope>NUCLEOTIDE SEQUENCE [LARGE SCALE GENOMIC DNA]</scope>
    <source>
        <strain evidence="5 6">M714</strain>
    </source>
</reference>
<accession>A0A650GEX3</accession>
<dbReference type="Gene3D" id="2.50.20.20">
    <property type="match status" value="1"/>
</dbReference>